<dbReference type="Proteomes" id="UP000231252">
    <property type="component" value="Unassembled WGS sequence"/>
</dbReference>
<keyword evidence="1" id="KW-1133">Transmembrane helix</keyword>
<dbReference type="EMBL" id="PEYU01000058">
    <property type="protein sequence ID" value="PIS22318.1"/>
    <property type="molecule type" value="Genomic_DNA"/>
</dbReference>
<organism evidence="2 3">
    <name type="scientific">candidate division WWE3 bacterium CG08_land_8_20_14_0_20_41_10</name>
    <dbReference type="NCBI Taxonomy" id="1975085"/>
    <lineage>
        <taxon>Bacteria</taxon>
        <taxon>Katanobacteria</taxon>
    </lineage>
</organism>
<keyword evidence="1" id="KW-0472">Membrane</keyword>
<sequence>MKSAKSALPIFFALCFVFGLSYYLFSIYRPDIVSQVKGAQSAKEKKSYLDSIPLPTGSQEIGRNERGGFSQITLSNSKSNQEIHKFFRSVLVSKGWKTKYYAEDLLSAVYTRDQEKIEVSVLSLGDSEKTVFSISFSSN</sequence>
<proteinExistence type="predicted"/>
<feature type="transmembrane region" description="Helical" evidence="1">
    <location>
        <begin position="6"/>
        <end position="25"/>
    </location>
</feature>
<evidence type="ECO:0000256" key="1">
    <source>
        <dbReference type="SAM" id="Phobius"/>
    </source>
</evidence>
<evidence type="ECO:0000313" key="3">
    <source>
        <dbReference type="Proteomes" id="UP000231252"/>
    </source>
</evidence>
<gene>
    <name evidence="2" type="ORF">COT50_02540</name>
</gene>
<comment type="caution">
    <text evidence="2">The sequence shown here is derived from an EMBL/GenBank/DDBJ whole genome shotgun (WGS) entry which is preliminary data.</text>
</comment>
<protein>
    <submittedName>
        <fullName evidence="2">Uncharacterized protein</fullName>
    </submittedName>
</protein>
<dbReference type="AlphaFoldDB" id="A0A2H0XDV9"/>
<keyword evidence="1" id="KW-0812">Transmembrane</keyword>
<name>A0A2H0XDV9_UNCKA</name>
<evidence type="ECO:0000313" key="2">
    <source>
        <dbReference type="EMBL" id="PIS22318.1"/>
    </source>
</evidence>
<accession>A0A2H0XDV9</accession>
<reference evidence="3" key="1">
    <citation type="submission" date="2017-09" db="EMBL/GenBank/DDBJ databases">
        <title>Depth-based differentiation of microbial function through sediment-hosted aquifers and enrichment of novel symbionts in the deep terrestrial subsurface.</title>
        <authorList>
            <person name="Probst A.J."/>
            <person name="Ladd B."/>
            <person name="Jarett J.K."/>
            <person name="Geller-Mcgrath D.E."/>
            <person name="Sieber C.M.K."/>
            <person name="Emerson J.B."/>
            <person name="Anantharaman K."/>
            <person name="Thomas B.C."/>
            <person name="Malmstrom R."/>
            <person name="Stieglmeier M."/>
            <person name="Klingl A."/>
            <person name="Woyke T."/>
            <person name="Ryan C.M."/>
            <person name="Banfield J.F."/>
        </authorList>
    </citation>
    <scope>NUCLEOTIDE SEQUENCE [LARGE SCALE GENOMIC DNA]</scope>
</reference>